<feature type="transmembrane region" description="Helical" evidence="7">
    <location>
        <begin position="7"/>
        <end position="27"/>
    </location>
</feature>
<comment type="subcellular location">
    <subcellularLocation>
        <location evidence="1 7">Cell membrane</location>
        <topology evidence="1 7">Multi-pass membrane protein</topology>
    </subcellularLocation>
</comment>
<dbReference type="InterPro" id="IPR000515">
    <property type="entry name" value="MetI-like"/>
</dbReference>
<feature type="transmembrane region" description="Helical" evidence="7">
    <location>
        <begin position="112"/>
        <end position="133"/>
    </location>
</feature>
<protein>
    <recommendedName>
        <fullName evidence="8">ABC transmembrane type-1 domain-containing protein</fullName>
    </recommendedName>
</protein>
<comment type="caution">
    <text evidence="9">The sequence shown here is derived from an EMBL/GenBank/DDBJ whole genome shotgun (WGS) entry which is preliminary data.</text>
</comment>
<keyword evidence="3" id="KW-1003">Cell membrane</keyword>
<evidence type="ECO:0000256" key="7">
    <source>
        <dbReference type="RuleBase" id="RU363032"/>
    </source>
</evidence>
<reference evidence="10" key="1">
    <citation type="journal article" date="2019" name="Int. J. Syst. Evol. Microbiol.">
        <title>The Global Catalogue of Microorganisms (GCM) 10K type strain sequencing project: providing services to taxonomists for standard genome sequencing and annotation.</title>
        <authorList>
            <consortium name="The Broad Institute Genomics Platform"/>
            <consortium name="The Broad Institute Genome Sequencing Center for Infectious Disease"/>
            <person name="Wu L."/>
            <person name="Ma J."/>
        </authorList>
    </citation>
    <scope>NUCLEOTIDE SEQUENCE [LARGE SCALE GENOMIC DNA]</scope>
    <source>
        <strain evidence="10">CGMCC 1.15044</strain>
    </source>
</reference>
<sequence length="296" mass="33511">MKPASRLLKSLLIYLTAFLLVILFVLLPRTERFSWTVYGNNIRDFVAQLLLERSLGVSQYNVPAGQEVLDALGKSILIIPSALLIAFVFGILKGMLDYVFSKWKLSVLGSGVTWLFQSIPDFLLLLLAQWYIIHHGNKIRFFAPDGWTGFYIPVVLASIYPVMYVARITYASIASQEGEFYIKTAVAKGLPSWLIFFKHIMLNCVTRILTHFTPLGVYIISSLVLIEYFRNILGAARRMFVGIDYMTFLGISGPRYEPGVLIGIAFCFMLIVALFQIISFLALRWLGPAEARREES</sequence>
<dbReference type="InterPro" id="IPR035906">
    <property type="entry name" value="MetI-like_sf"/>
</dbReference>
<organism evidence="9 10">
    <name type="scientific">Paenibacillus physcomitrellae</name>
    <dbReference type="NCBI Taxonomy" id="1619311"/>
    <lineage>
        <taxon>Bacteria</taxon>
        <taxon>Bacillati</taxon>
        <taxon>Bacillota</taxon>
        <taxon>Bacilli</taxon>
        <taxon>Bacillales</taxon>
        <taxon>Paenibacillaceae</taxon>
        <taxon>Paenibacillus</taxon>
    </lineage>
</organism>
<feature type="domain" description="ABC transmembrane type-1" evidence="8">
    <location>
        <begin position="72"/>
        <end position="279"/>
    </location>
</feature>
<evidence type="ECO:0000259" key="8">
    <source>
        <dbReference type="PROSITE" id="PS50928"/>
    </source>
</evidence>
<keyword evidence="4 7" id="KW-0812">Transmembrane</keyword>
<dbReference type="PANTHER" id="PTHR30465:SF0">
    <property type="entry name" value="OLIGOPEPTIDE TRANSPORT SYSTEM PERMEASE PROTEIN APPB"/>
    <property type="match status" value="1"/>
</dbReference>
<keyword evidence="6 7" id="KW-0472">Membrane</keyword>
<feature type="transmembrane region" description="Helical" evidence="7">
    <location>
        <begin position="260"/>
        <end position="283"/>
    </location>
</feature>
<name>A0ABQ1FQ93_9BACL</name>
<dbReference type="RefSeq" id="WP_094095379.1">
    <property type="nucleotide sequence ID" value="NZ_BMHF01000002.1"/>
</dbReference>
<accession>A0ABQ1FQ93</accession>
<gene>
    <name evidence="9" type="ORF">GCM10010917_08900</name>
</gene>
<proteinExistence type="inferred from homology"/>
<dbReference type="SUPFAM" id="SSF161098">
    <property type="entry name" value="MetI-like"/>
    <property type="match status" value="1"/>
</dbReference>
<dbReference type="CDD" id="cd06261">
    <property type="entry name" value="TM_PBP2"/>
    <property type="match status" value="1"/>
</dbReference>
<evidence type="ECO:0000256" key="6">
    <source>
        <dbReference type="ARBA" id="ARBA00023136"/>
    </source>
</evidence>
<evidence type="ECO:0000256" key="1">
    <source>
        <dbReference type="ARBA" id="ARBA00004651"/>
    </source>
</evidence>
<keyword evidence="10" id="KW-1185">Reference proteome</keyword>
<dbReference type="Proteomes" id="UP000609323">
    <property type="component" value="Unassembled WGS sequence"/>
</dbReference>
<comment type="similarity">
    <text evidence="7">Belongs to the binding-protein-dependent transport system permease family.</text>
</comment>
<feature type="transmembrane region" description="Helical" evidence="7">
    <location>
        <begin position="76"/>
        <end position="100"/>
    </location>
</feature>
<dbReference type="EMBL" id="BMHF01000002">
    <property type="protein sequence ID" value="GGA26296.1"/>
    <property type="molecule type" value="Genomic_DNA"/>
</dbReference>
<dbReference type="PANTHER" id="PTHR30465">
    <property type="entry name" value="INNER MEMBRANE ABC TRANSPORTER"/>
    <property type="match status" value="1"/>
</dbReference>
<dbReference type="Pfam" id="PF00528">
    <property type="entry name" value="BPD_transp_1"/>
    <property type="match status" value="1"/>
</dbReference>
<keyword evidence="5 7" id="KW-1133">Transmembrane helix</keyword>
<evidence type="ECO:0000256" key="2">
    <source>
        <dbReference type="ARBA" id="ARBA00022448"/>
    </source>
</evidence>
<evidence type="ECO:0000256" key="4">
    <source>
        <dbReference type="ARBA" id="ARBA00022692"/>
    </source>
</evidence>
<evidence type="ECO:0000256" key="5">
    <source>
        <dbReference type="ARBA" id="ARBA00022989"/>
    </source>
</evidence>
<evidence type="ECO:0000313" key="9">
    <source>
        <dbReference type="EMBL" id="GGA26296.1"/>
    </source>
</evidence>
<keyword evidence="2 7" id="KW-0813">Transport</keyword>
<evidence type="ECO:0000313" key="10">
    <source>
        <dbReference type="Proteomes" id="UP000609323"/>
    </source>
</evidence>
<feature type="transmembrane region" description="Helical" evidence="7">
    <location>
        <begin position="208"/>
        <end position="229"/>
    </location>
</feature>
<feature type="transmembrane region" description="Helical" evidence="7">
    <location>
        <begin position="148"/>
        <end position="168"/>
    </location>
</feature>
<evidence type="ECO:0000256" key="3">
    <source>
        <dbReference type="ARBA" id="ARBA00022475"/>
    </source>
</evidence>
<dbReference type="PROSITE" id="PS50928">
    <property type="entry name" value="ABC_TM1"/>
    <property type="match status" value="1"/>
</dbReference>